<feature type="domain" description="NR LBD" evidence="5">
    <location>
        <begin position="92"/>
        <end position="335"/>
    </location>
</feature>
<evidence type="ECO:0000313" key="6">
    <source>
        <dbReference type="Proteomes" id="UP000887540"/>
    </source>
</evidence>
<accession>A0A914DT64</accession>
<dbReference type="WBParaSite" id="ACRNAN_scaffold3816.g13748.t1">
    <property type="protein sequence ID" value="ACRNAN_scaffold3816.g13748.t1"/>
    <property type="gene ID" value="ACRNAN_scaffold3816.g13748"/>
</dbReference>
<dbReference type="PANTHER" id="PTHR45680">
    <property type="entry name" value="NUCLEAR HORMONE RECEPTOR FAMILY"/>
    <property type="match status" value="1"/>
</dbReference>
<dbReference type="Proteomes" id="UP000887540">
    <property type="component" value="Unplaced"/>
</dbReference>
<organism evidence="6 7">
    <name type="scientific">Acrobeloides nanus</name>
    <dbReference type="NCBI Taxonomy" id="290746"/>
    <lineage>
        <taxon>Eukaryota</taxon>
        <taxon>Metazoa</taxon>
        <taxon>Ecdysozoa</taxon>
        <taxon>Nematoda</taxon>
        <taxon>Chromadorea</taxon>
        <taxon>Rhabditida</taxon>
        <taxon>Tylenchina</taxon>
        <taxon>Cephalobomorpha</taxon>
        <taxon>Cephaloboidea</taxon>
        <taxon>Cephalobidae</taxon>
        <taxon>Acrobeloides</taxon>
    </lineage>
</organism>
<dbReference type="PANTHER" id="PTHR45680:SF23">
    <property type="entry name" value="NUCLEAR HORMONE RECEPTOR FAMILY"/>
    <property type="match status" value="1"/>
</dbReference>
<reference evidence="7" key="1">
    <citation type="submission" date="2022-11" db="UniProtKB">
        <authorList>
            <consortium name="WormBaseParasite"/>
        </authorList>
    </citation>
    <scope>IDENTIFICATION</scope>
</reference>
<keyword evidence="1" id="KW-0805">Transcription regulation</keyword>
<protein>
    <submittedName>
        <fullName evidence="7">NR LBD domain-containing protein</fullName>
    </submittedName>
</protein>
<evidence type="ECO:0000256" key="1">
    <source>
        <dbReference type="ARBA" id="ARBA00023015"/>
    </source>
</evidence>
<keyword evidence="6" id="KW-1185">Reference proteome</keyword>
<evidence type="ECO:0000256" key="4">
    <source>
        <dbReference type="SAM" id="MobiDB-lite"/>
    </source>
</evidence>
<sequence>MRYETVETDNGNSSSDDAASRMVPTSSTDSPPQQNSISSTELQVAPSSNGSTNDTNHYSKRINPLVEEVKNILNQPFPPPMYNLPKGVYMTPLQQIQYAFSRFLEIVRPSVDKIEVLEVADKVRSIKFQEEYVLKFAELVMCCEPFANLPFEDKWLLFRHFWCAFYTMERLYSSLEVLGYDANTFLMDMQFAVNIETQWYISTISPEKSVEYSNLCGALKCKWVEAFAIPFKSIGISRFEMSYILMQMMWSVHLVNGISDATKSVGDKLLEHISNELHSFYLYDMQLTNYASRHAQIMRLISTAEHHTHMYKDYMIMARIFNIFEHELYISELVE</sequence>
<name>A0A914DT64_9BILA</name>
<evidence type="ECO:0000256" key="2">
    <source>
        <dbReference type="ARBA" id="ARBA00023163"/>
    </source>
</evidence>
<dbReference type="Gene3D" id="1.10.565.10">
    <property type="entry name" value="Retinoid X Receptor"/>
    <property type="match status" value="1"/>
</dbReference>
<dbReference type="SMART" id="SM00430">
    <property type="entry name" value="HOLI"/>
    <property type="match status" value="1"/>
</dbReference>
<feature type="compositionally biased region" description="Polar residues" evidence="4">
    <location>
        <begin position="23"/>
        <end position="56"/>
    </location>
</feature>
<dbReference type="InterPro" id="IPR000536">
    <property type="entry name" value="Nucl_hrmn_rcpt_lig-bd"/>
</dbReference>
<dbReference type="InterPro" id="IPR051152">
    <property type="entry name" value="C.elegans_Orphan_NR"/>
</dbReference>
<evidence type="ECO:0000313" key="7">
    <source>
        <dbReference type="WBParaSite" id="ACRNAN_scaffold3816.g13748.t1"/>
    </source>
</evidence>
<proteinExistence type="predicted"/>
<evidence type="ECO:0000256" key="3">
    <source>
        <dbReference type="ARBA" id="ARBA00023170"/>
    </source>
</evidence>
<feature type="region of interest" description="Disordered" evidence="4">
    <location>
        <begin position="1"/>
        <end position="58"/>
    </location>
</feature>
<keyword evidence="3" id="KW-0675">Receptor</keyword>
<dbReference type="SUPFAM" id="SSF48508">
    <property type="entry name" value="Nuclear receptor ligand-binding domain"/>
    <property type="match status" value="1"/>
</dbReference>
<evidence type="ECO:0000259" key="5">
    <source>
        <dbReference type="PROSITE" id="PS51843"/>
    </source>
</evidence>
<dbReference type="AlphaFoldDB" id="A0A914DT64"/>
<dbReference type="InterPro" id="IPR035500">
    <property type="entry name" value="NHR-like_dom_sf"/>
</dbReference>
<dbReference type="Pfam" id="PF00104">
    <property type="entry name" value="Hormone_recep"/>
    <property type="match status" value="1"/>
</dbReference>
<dbReference type="PROSITE" id="PS51843">
    <property type="entry name" value="NR_LBD"/>
    <property type="match status" value="1"/>
</dbReference>
<keyword evidence="2" id="KW-0804">Transcription</keyword>